<dbReference type="RefSeq" id="WP_074204381.1">
    <property type="nucleotide sequence ID" value="NZ_FSQW01000001.1"/>
</dbReference>
<dbReference type="PANTHER" id="PTHR34599:SF1">
    <property type="entry name" value="PHOSPHATIDIC ACID PHOSPHATASE TYPE 2_HALOPEROXIDASE DOMAIN-CONTAINING PROTEIN"/>
    <property type="match status" value="1"/>
</dbReference>
<sequence length="460" mass="51192">MDLNRRQVLGTGAAAAAIATLPACSTSSYGSKTSYLTPILKPQYQNTVFHWVDIVMQQVRDQRVPPPRAAYNFAAPMVAGFLAANAIIGRYSEPYGIGAAPRGADPEVAYGVAFTTAASENFQQPFLFERNAFKDRFPDGEAKSLGIKWGREVGLKIVRMRTNDGAEPNKANFYLGRYQRRDDALKWTPTGPFYSAKPGPAFGSFTRPLFPGHGKITPWSMQSGSQFRSAAFYDPASPEFAEEFDTIRRLGGKDSRIRTADQAEIALFWEDGPWGITPPGHFILIGMQVLQDRGLDFLDLARAFALFGATQCDASINAWDNKYHYDVIRPETAIRHRAEKFGNADPRVSRHKNWQSYIPTPEFPAYTSGHSTFGAAGVELATLLLGTSEVSFSHESPDQVLWPVLKGRRRHWTNLEQTAEENGWSRLYGGVHWKLDHDAAMTAGRAIARNAFRNMFPKKA</sequence>
<organism evidence="2 3">
    <name type="scientific">Parasphingorhabdus marina DSM 22363</name>
    <dbReference type="NCBI Taxonomy" id="1123272"/>
    <lineage>
        <taxon>Bacteria</taxon>
        <taxon>Pseudomonadati</taxon>
        <taxon>Pseudomonadota</taxon>
        <taxon>Alphaproteobacteria</taxon>
        <taxon>Sphingomonadales</taxon>
        <taxon>Sphingomonadaceae</taxon>
        <taxon>Parasphingorhabdus</taxon>
    </lineage>
</organism>
<dbReference type="InterPro" id="IPR052559">
    <property type="entry name" value="V-haloperoxidase"/>
</dbReference>
<dbReference type="InterPro" id="IPR036938">
    <property type="entry name" value="PAP2/HPO_sf"/>
</dbReference>
<dbReference type="Pfam" id="PF01569">
    <property type="entry name" value="PAP2"/>
    <property type="match status" value="1"/>
</dbReference>
<protein>
    <submittedName>
        <fullName evidence="2">PAP2 superfamily protein</fullName>
    </submittedName>
</protein>
<dbReference type="PROSITE" id="PS51318">
    <property type="entry name" value="TAT"/>
    <property type="match status" value="1"/>
</dbReference>
<dbReference type="InterPro" id="IPR006311">
    <property type="entry name" value="TAT_signal"/>
</dbReference>
<dbReference type="SUPFAM" id="SSF48317">
    <property type="entry name" value="Acid phosphatase/Vanadium-dependent haloperoxidase"/>
    <property type="match status" value="1"/>
</dbReference>
<name>A0A1N6D2K3_9SPHN</name>
<dbReference type="InterPro" id="IPR000326">
    <property type="entry name" value="PAP2/HPO"/>
</dbReference>
<evidence type="ECO:0000313" key="3">
    <source>
        <dbReference type="Proteomes" id="UP000185192"/>
    </source>
</evidence>
<accession>A0A1N6D2K3</accession>
<dbReference type="Proteomes" id="UP000185192">
    <property type="component" value="Unassembled WGS sequence"/>
</dbReference>
<dbReference type="EMBL" id="FSQW01000001">
    <property type="protein sequence ID" value="SIN65031.1"/>
    <property type="molecule type" value="Genomic_DNA"/>
</dbReference>
<dbReference type="PANTHER" id="PTHR34599">
    <property type="entry name" value="PEROXIDASE-RELATED"/>
    <property type="match status" value="1"/>
</dbReference>
<dbReference type="STRING" id="1123272.SAMN02745824_1465"/>
<dbReference type="AlphaFoldDB" id="A0A1N6D2K3"/>
<gene>
    <name evidence="2" type="ORF">SAMN02745824_1465</name>
</gene>
<dbReference type="CDD" id="cd03398">
    <property type="entry name" value="PAP2_haloperoxidase"/>
    <property type="match status" value="1"/>
</dbReference>
<reference evidence="3" key="1">
    <citation type="submission" date="2016-11" db="EMBL/GenBank/DDBJ databases">
        <authorList>
            <person name="Varghese N."/>
            <person name="Submissions S."/>
        </authorList>
    </citation>
    <scope>NUCLEOTIDE SEQUENCE [LARGE SCALE GENOMIC DNA]</scope>
    <source>
        <strain evidence="3">DSM 22363</strain>
    </source>
</reference>
<proteinExistence type="predicted"/>
<evidence type="ECO:0000313" key="2">
    <source>
        <dbReference type="EMBL" id="SIN65031.1"/>
    </source>
</evidence>
<evidence type="ECO:0000259" key="1">
    <source>
        <dbReference type="Pfam" id="PF01569"/>
    </source>
</evidence>
<keyword evidence="3" id="KW-1185">Reference proteome</keyword>
<dbReference type="OrthoDB" id="103227at2"/>
<feature type="domain" description="Phosphatidic acid phosphatase type 2/haloperoxidase" evidence="1">
    <location>
        <begin position="322"/>
        <end position="455"/>
    </location>
</feature>
<dbReference type="Gene3D" id="1.10.606.20">
    <property type="match status" value="1"/>
</dbReference>